<accession>A0ABV3P5Y9</accession>
<proteinExistence type="inferred from homology"/>
<reference evidence="6 7" key="1">
    <citation type="submission" date="2024-07" db="EMBL/GenBank/DDBJ databases">
        <authorList>
            <person name="Thanompreechachai J."/>
            <person name="Duangmal K."/>
        </authorList>
    </citation>
    <scope>NUCLEOTIDE SEQUENCE [LARGE SCALE GENOMIC DNA]</scope>
    <source>
        <strain evidence="6 7">KCTC 19886</strain>
    </source>
</reference>
<dbReference type="InterPro" id="IPR036388">
    <property type="entry name" value="WH-like_DNA-bd_sf"/>
</dbReference>
<evidence type="ECO:0000313" key="6">
    <source>
        <dbReference type="EMBL" id="MEW9264955.1"/>
    </source>
</evidence>
<evidence type="ECO:0000256" key="1">
    <source>
        <dbReference type="ARBA" id="ARBA00009437"/>
    </source>
</evidence>
<protein>
    <submittedName>
        <fullName evidence="6">LysR family transcriptional regulator</fullName>
    </submittedName>
</protein>
<dbReference type="Proteomes" id="UP001555826">
    <property type="component" value="Unassembled WGS sequence"/>
</dbReference>
<evidence type="ECO:0000256" key="2">
    <source>
        <dbReference type="ARBA" id="ARBA00023015"/>
    </source>
</evidence>
<dbReference type="PANTHER" id="PTHR30346:SF0">
    <property type="entry name" value="HCA OPERON TRANSCRIPTIONAL ACTIVATOR HCAR"/>
    <property type="match status" value="1"/>
</dbReference>
<keyword evidence="4" id="KW-0804">Transcription</keyword>
<keyword evidence="2" id="KW-0805">Transcription regulation</keyword>
<evidence type="ECO:0000313" key="7">
    <source>
        <dbReference type="Proteomes" id="UP001555826"/>
    </source>
</evidence>
<name>A0ABV3P5Y9_9ACTN</name>
<evidence type="ECO:0000256" key="3">
    <source>
        <dbReference type="ARBA" id="ARBA00023125"/>
    </source>
</evidence>
<gene>
    <name evidence="6" type="ORF">AB1207_09365</name>
</gene>
<organism evidence="6 7">
    <name type="scientific">Kineococcus endophyticus</name>
    <dbReference type="NCBI Taxonomy" id="1181883"/>
    <lineage>
        <taxon>Bacteria</taxon>
        <taxon>Bacillati</taxon>
        <taxon>Actinomycetota</taxon>
        <taxon>Actinomycetes</taxon>
        <taxon>Kineosporiales</taxon>
        <taxon>Kineosporiaceae</taxon>
        <taxon>Kineococcus</taxon>
    </lineage>
</organism>
<dbReference type="SUPFAM" id="SSF46785">
    <property type="entry name" value="Winged helix' DNA-binding domain"/>
    <property type="match status" value="1"/>
</dbReference>
<dbReference type="Gene3D" id="1.10.10.10">
    <property type="entry name" value="Winged helix-like DNA-binding domain superfamily/Winged helix DNA-binding domain"/>
    <property type="match status" value="1"/>
</dbReference>
<evidence type="ECO:0000259" key="5">
    <source>
        <dbReference type="PROSITE" id="PS50931"/>
    </source>
</evidence>
<dbReference type="EMBL" id="JBFNQN010000005">
    <property type="protein sequence ID" value="MEW9264955.1"/>
    <property type="molecule type" value="Genomic_DNA"/>
</dbReference>
<comment type="similarity">
    <text evidence="1">Belongs to the LysR transcriptional regulatory family.</text>
</comment>
<dbReference type="InterPro" id="IPR000847">
    <property type="entry name" value="LysR_HTH_N"/>
</dbReference>
<feature type="domain" description="HTH lysR-type" evidence="5">
    <location>
        <begin position="1"/>
        <end position="59"/>
    </location>
</feature>
<sequence>MDVVAGCRAFLAVATQGSFTAGAASVRIPQSVASRRVAALEAHLGARLLERSSRTVAVTSVGRDLLPTARRLVDLADALVEGAERARRRPLRCGVPDTLAVPDLARFAARTGHVVDPVPLPRAGRVEAVRQRDLPVALVPVPPDEAEWTSVLGVAAVPGLLRAPSFRWSSLRRGRASGRSARQEGLRRCWLLPEDDVPHVRDVVVRAAAAAGLQPVQVGVADSPVAALADALGGGDVVLVTRPEARTWGLDWCPVSGCVLVRGLAVLAGRDEDAHRLRGEFADAVAGLWEEV</sequence>
<comment type="caution">
    <text evidence="6">The sequence shown here is derived from an EMBL/GenBank/DDBJ whole genome shotgun (WGS) entry which is preliminary data.</text>
</comment>
<dbReference type="PANTHER" id="PTHR30346">
    <property type="entry name" value="TRANSCRIPTIONAL DUAL REGULATOR HCAR-RELATED"/>
    <property type="match status" value="1"/>
</dbReference>
<evidence type="ECO:0000256" key="4">
    <source>
        <dbReference type="ARBA" id="ARBA00023163"/>
    </source>
</evidence>
<keyword evidence="3" id="KW-0238">DNA-binding</keyword>
<dbReference type="InterPro" id="IPR036390">
    <property type="entry name" value="WH_DNA-bd_sf"/>
</dbReference>
<dbReference type="PROSITE" id="PS50931">
    <property type="entry name" value="HTH_LYSR"/>
    <property type="match status" value="1"/>
</dbReference>
<keyword evidence="7" id="KW-1185">Reference proteome</keyword>
<dbReference type="Pfam" id="PF00126">
    <property type="entry name" value="HTH_1"/>
    <property type="match status" value="1"/>
</dbReference>
<dbReference type="RefSeq" id="WP_367637807.1">
    <property type="nucleotide sequence ID" value="NZ_JBFNQN010000005.1"/>
</dbReference>